<organism evidence="4 5">
    <name type="scientific">Myxococcus xanthus (strain DK1622)</name>
    <dbReference type="NCBI Taxonomy" id="246197"/>
    <lineage>
        <taxon>Bacteria</taxon>
        <taxon>Pseudomonadati</taxon>
        <taxon>Myxococcota</taxon>
        <taxon>Myxococcia</taxon>
        <taxon>Myxococcales</taxon>
        <taxon>Cystobacterineae</taxon>
        <taxon>Myxococcaceae</taxon>
        <taxon>Myxococcus</taxon>
    </lineage>
</organism>
<dbReference type="Proteomes" id="UP000002402">
    <property type="component" value="Chromosome"/>
</dbReference>
<dbReference type="Pfam" id="PF13489">
    <property type="entry name" value="Methyltransf_23"/>
    <property type="match status" value="1"/>
</dbReference>
<evidence type="ECO:0000256" key="1">
    <source>
        <dbReference type="ARBA" id="ARBA00022603"/>
    </source>
</evidence>
<keyword evidence="1" id="KW-0489">Methyltransferase</keyword>
<dbReference type="PANTHER" id="PTHR43464">
    <property type="entry name" value="METHYLTRANSFERASE"/>
    <property type="match status" value="1"/>
</dbReference>
<dbReference type="OrthoDB" id="9807911at2"/>
<dbReference type="AlphaFoldDB" id="Q1DF70"/>
<dbReference type="GO" id="GO:0008168">
    <property type="term" value="F:methyltransferase activity"/>
    <property type="evidence" value="ECO:0007669"/>
    <property type="project" value="UniProtKB-KW"/>
</dbReference>
<dbReference type="PANTHER" id="PTHR43464:SF19">
    <property type="entry name" value="UBIQUINONE BIOSYNTHESIS O-METHYLTRANSFERASE, MITOCHONDRIAL"/>
    <property type="match status" value="1"/>
</dbReference>
<keyword evidence="2" id="KW-0808">Transferase</keyword>
<dbReference type="Gene3D" id="3.40.50.150">
    <property type="entry name" value="Vaccinia Virus protein VP39"/>
    <property type="match status" value="1"/>
</dbReference>
<evidence type="ECO:0000313" key="5">
    <source>
        <dbReference type="Proteomes" id="UP000002402"/>
    </source>
</evidence>
<dbReference type="GeneID" id="41357925"/>
<evidence type="ECO:0000313" key="4">
    <source>
        <dbReference type="EMBL" id="ABF87234.1"/>
    </source>
</evidence>
<protein>
    <recommendedName>
        <fullName evidence="6">SAM-dependent methyltransferase</fullName>
    </recommendedName>
</protein>
<dbReference type="STRING" id="246197.MXAN_0433"/>
<reference evidence="4 5" key="1">
    <citation type="journal article" date="2006" name="Proc. Natl. Acad. Sci. U.S.A.">
        <title>Evolution of sensory complexity recorded in a myxobacterial genome.</title>
        <authorList>
            <person name="Goldman B.S."/>
            <person name="Nierman W.C."/>
            <person name="Kaiser D."/>
            <person name="Slater S.C."/>
            <person name="Durkin A.S."/>
            <person name="Eisen J.A."/>
            <person name="Ronning C.M."/>
            <person name="Barbazuk W.B."/>
            <person name="Blanchard M."/>
            <person name="Field C."/>
            <person name="Halling C."/>
            <person name="Hinkle G."/>
            <person name="Iartchuk O."/>
            <person name="Kim H.S."/>
            <person name="Mackenzie C."/>
            <person name="Madupu R."/>
            <person name="Miller N."/>
            <person name="Shvartsbeyn A."/>
            <person name="Sullivan S.A."/>
            <person name="Vaudin M."/>
            <person name="Wiegand R."/>
            <person name="Kaplan H.B."/>
        </authorList>
    </citation>
    <scope>NUCLEOTIDE SEQUENCE [LARGE SCALE GENOMIC DNA]</scope>
    <source>
        <strain evidence="5">DK1622</strain>
    </source>
</reference>
<dbReference type="SUPFAM" id="SSF53335">
    <property type="entry name" value="S-adenosyl-L-methionine-dependent methyltransferases"/>
    <property type="match status" value="1"/>
</dbReference>
<evidence type="ECO:0008006" key="6">
    <source>
        <dbReference type="Google" id="ProtNLM"/>
    </source>
</evidence>
<sequence>MLGFPAEAFPGGCGMPVPKRSRSAARALARAGGTVSRDAQEEGVKQVYGEIASAYEVLFPALHRYEERVERFLAAVVAPGARVLDVGCGPGLHTRGLDASIAVVGTDLSEDMLALARTARPGGAWHVHSYHQPIPPDWGRFTVALAIGCLDFCDDLPRVLKHLAEALEPGGKLLFTVLERRPGLDGHEAPVQPIQTAGPAVTLHLYSFEETARAVAEAGLLPRTYAHAPGWVQLTEQRTMWFGWWEVERR</sequence>
<dbReference type="CDD" id="cd02440">
    <property type="entry name" value="AdoMet_MTases"/>
    <property type="match status" value="1"/>
</dbReference>
<proteinExistence type="predicted"/>
<gene>
    <name evidence="4" type="ordered locus">MXAN_0433</name>
</gene>
<accession>Q1DF70</accession>
<dbReference type="InterPro" id="IPR029063">
    <property type="entry name" value="SAM-dependent_MTases_sf"/>
</dbReference>
<dbReference type="RefSeq" id="WP_011550566.1">
    <property type="nucleotide sequence ID" value="NC_008095.1"/>
</dbReference>
<keyword evidence="3" id="KW-0949">S-adenosyl-L-methionine</keyword>
<evidence type="ECO:0000256" key="3">
    <source>
        <dbReference type="ARBA" id="ARBA00022691"/>
    </source>
</evidence>
<dbReference type="EnsemblBacteria" id="ABF87234">
    <property type="protein sequence ID" value="ABF87234"/>
    <property type="gene ID" value="MXAN_0433"/>
</dbReference>
<dbReference type="GO" id="GO:0032259">
    <property type="term" value="P:methylation"/>
    <property type="evidence" value="ECO:0007669"/>
    <property type="project" value="UniProtKB-KW"/>
</dbReference>
<name>Q1DF70_MYXXD</name>
<dbReference type="EMBL" id="CP000113">
    <property type="protein sequence ID" value="ABF87234.1"/>
    <property type="molecule type" value="Genomic_DNA"/>
</dbReference>
<dbReference type="KEGG" id="mxa:MXAN_0433"/>
<keyword evidence="5" id="KW-1185">Reference proteome</keyword>
<evidence type="ECO:0000256" key="2">
    <source>
        <dbReference type="ARBA" id="ARBA00022679"/>
    </source>
</evidence>
<dbReference type="eggNOG" id="COG2226">
    <property type="taxonomic scope" value="Bacteria"/>
</dbReference>
<dbReference type="HOGENOM" id="CLU_1265812_0_0_7"/>